<gene>
    <name evidence="4" type="ORF">ERYAMS2_00988</name>
    <name evidence="3" type="ORF">ERYAMS_00694</name>
</gene>
<keyword evidence="5" id="KW-1185">Reference proteome</keyword>
<dbReference type="PANTHER" id="PTHR41287">
    <property type="match status" value="1"/>
</dbReference>
<evidence type="ECO:0000313" key="6">
    <source>
        <dbReference type="Proteomes" id="UP001154111"/>
    </source>
</evidence>
<evidence type="ECO:0000313" key="5">
    <source>
        <dbReference type="Proteomes" id="UP001154095"/>
    </source>
</evidence>
<dbReference type="Pfam" id="PF03354">
    <property type="entry name" value="TerL_ATPase"/>
    <property type="match status" value="1"/>
</dbReference>
<dbReference type="InterPro" id="IPR005021">
    <property type="entry name" value="Terminase_largesu-like"/>
</dbReference>
<proteinExistence type="predicted"/>
<dbReference type="GO" id="GO:0004519">
    <property type="term" value="F:endonuclease activity"/>
    <property type="evidence" value="ECO:0007669"/>
    <property type="project" value="InterPro"/>
</dbReference>
<accession>A0AAU9VG01</accession>
<dbReference type="InterPro" id="IPR027417">
    <property type="entry name" value="P-loop_NTPase"/>
</dbReference>
<dbReference type="Proteomes" id="UP001154095">
    <property type="component" value="Chromosome"/>
</dbReference>
<reference evidence="4" key="1">
    <citation type="submission" date="2022-04" db="EMBL/GenBank/DDBJ databases">
        <authorList>
            <person name="Forde T."/>
        </authorList>
    </citation>
    <scope>NUCLEOTIDE SEQUENCE</scope>
    <source>
        <strain evidence="4">A18Y016a</strain>
        <strain evidence="3">A18Y020d</strain>
    </source>
</reference>
<protein>
    <submittedName>
        <fullName evidence="4">Terminase large subunit</fullName>
    </submittedName>
</protein>
<organism evidence="4 6">
    <name type="scientific">Erysipelothrix amsterdamensis</name>
    <dbReference type="NCBI Taxonomy" id="2929157"/>
    <lineage>
        <taxon>Bacteria</taxon>
        <taxon>Bacillati</taxon>
        <taxon>Bacillota</taxon>
        <taxon>Erysipelotrichia</taxon>
        <taxon>Erysipelotrichales</taxon>
        <taxon>Erysipelotrichaceae</taxon>
        <taxon>Erysipelothrix</taxon>
    </lineage>
</organism>
<dbReference type="RefSeq" id="WP_254006330.1">
    <property type="nucleotide sequence ID" value="NZ_OW659477.1"/>
</dbReference>
<evidence type="ECO:0000259" key="2">
    <source>
        <dbReference type="Pfam" id="PF20441"/>
    </source>
</evidence>
<sequence>MIMKKMITHDAIDDYLKFVDENPDAISEEVKLLIKNIVTPTLRRDDIFFDSETLDKCIAFCERWFYPLFPFQKFHYAFVFMYEKENPENVIFRDIFDLMGRGNGKDGYLMPLALFLLSPMYGVFNYNIDIIANGEDQAKDSFEILYDMLEANKKIMRKMFYWNKTVIIGRKTRSRLKYNTSNAKTKDGKKSGMLIFNELHGYEDYKQLNVFTSGFGKVKHARTWTISTNGIVRDGPLDEKIELSMSVLHGEANYLRMFPFICRMKREDVHKPMKKNLETNDPNDIDTTLWEQANPSLRYLPILRSALIFDYYNFLTKPSYKTEFYSKRMNIPMQDHEQALTSWNNILKASYSDVEQKIPRDTYVEPGSSAVVGIDFAQFNDFASVGLLFLKDREYIWQSKTWICGRSKHFCEIKFPFDKYGSTGFMDFEVIDEDYIHEDYLVRWVVDAMRMYRIQKIVLDSHRYQLMKRSFESYGISVESRENPSGMIRMIRINQSVYNIVAPFIEKLFVDGTINIGDSAIMRWAINNTALQIKKDGLLTFEKIEPKLRKNDPFMALVHACQARELLEKKVIQIWM</sequence>
<dbReference type="InterPro" id="IPR046462">
    <property type="entry name" value="TerL_nuclease"/>
</dbReference>
<evidence type="ECO:0000259" key="1">
    <source>
        <dbReference type="Pfam" id="PF03354"/>
    </source>
</evidence>
<dbReference type="PANTHER" id="PTHR41287:SF1">
    <property type="entry name" value="PROTEIN YMFN"/>
    <property type="match status" value="1"/>
</dbReference>
<dbReference type="Gene3D" id="3.40.50.300">
    <property type="entry name" value="P-loop containing nucleotide triphosphate hydrolases"/>
    <property type="match status" value="1"/>
</dbReference>
<dbReference type="Pfam" id="PF20441">
    <property type="entry name" value="TerL_nuclease"/>
    <property type="match status" value="1"/>
</dbReference>
<feature type="domain" description="Terminase large subunit-like endonuclease" evidence="2">
    <location>
        <begin position="284"/>
        <end position="561"/>
    </location>
</feature>
<dbReference type="EMBL" id="OW659496">
    <property type="protein sequence ID" value="CAH2761987.1"/>
    <property type="molecule type" value="Genomic_DNA"/>
</dbReference>
<evidence type="ECO:0000313" key="3">
    <source>
        <dbReference type="EMBL" id="CAH2761987.1"/>
    </source>
</evidence>
<feature type="domain" description="Terminase large subunit-like ATPase" evidence="1">
    <location>
        <begin position="70"/>
        <end position="242"/>
    </location>
</feature>
<name>A0AAU9VG01_9FIRM</name>
<dbReference type="Proteomes" id="UP001154111">
    <property type="component" value="Chromosome"/>
</dbReference>
<dbReference type="AlphaFoldDB" id="A0AAU9VG01"/>
<evidence type="ECO:0000313" key="4">
    <source>
        <dbReference type="EMBL" id="CAH2761998.1"/>
    </source>
</evidence>
<dbReference type="InterPro" id="IPR046461">
    <property type="entry name" value="TerL_ATPase"/>
</dbReference>
<dbReference type="EMBL" id="OW659477">
    <property type="protein sequence ID" value="CAH2761998.1"/>
    <property type="molecule type" value="Genomic_DNA"/>
</dbReference>